<evidence type="ECO:0000313" key="2">
    <source>
        <dbReference type="Proteomes" id="UP000250235"/>
    </source>
</evidence>
<keyword evidence="2" id="KW-1185">Reference proteome</keyword>
<organism evidence="1 2">
    <name type="scientific">Dorcoceras hygrometricum</name>
    <dbReference type="NCBI Taxonomy" id="472368"/>
    <lineage>
        <taxon>Eukaryota</taxon>
        <taxon>Viridiplantae</taxon>
        <taxon>Streptophyta</taxon>
        <taxon>Embryophyta</taxon>
        <taxon>Tracheophyta</taxon>
        <taxon>Spermatophyta</taxon>
        <taxon>Magnoliopsida</taxon>
        <taxon>eudicotyledons</taxon>
        <taxon>Gunneridae</taxon>
        <taxon>Pentapetalae</taxon>
        <taxon>asterids</taxon>
        <taxon>lamiids</taxon>
        <taxon>Lamiales</taxon>
        <taxon>Gesneriaceae</taxon>
        <taxon>Didymocarpoideae</taxon>
        <taxon>Trichosporeae</taxon>
        <taxon>Loxocarpinae</taxon>
        <taxon>Dorcoceras</taxon>
    </lineage>
</organism>
<gene>
    <name evidence="1" type="ORF">F511_22336</name>
</gene>
<proteinExistence type="predicted"/>
<dbReference type="EMBL" id="KQ996428">
    <property type="protein sequence ID" value="KZV45096.1"/>
    <property type="molecule type" value="Genomic_DNA"/>
</dbReference>
<sequence>MAGNDGNSPEKLTAEQCSRVLRTEVYNREIISLSMGSGANTPAADFLALTQTTSPQQIQTMAYCTSLQELAANRYHPFDASQNVIVLKSLALSAESTYDS</sequence>
<evidence type="ECO:0000313" key="1">
    <source>
        <dbReference type="EMBL" id="KZV45096.1"/>
    </source>
</evidence>
<dbReference type="AlphaFoldDB" id="A0A2Z7CJY3"/>
<reference evidence="1 2" key="1">
    <citation type="journal article" date="2015" name="Proc. Natl. Acad. Sci. U.S.A.">
        <title>The resurrection genome of Boea hygrometrica: A blueprint for survival of dehydration.</title>
        <authorList>
            <person name="Xiao L."/>
            <person name="Yang G."/>
            <person name="Zhang L."/>
            <person name="Yang X."/>
            <person name="Zhao S."/>
            <person name="Ji Z."/>
            <person name="Zhou Q."/>
            <person name="Hu M."/>
            <person name="Wang Y."/>
            <person name="Chen M."/>
            <person name="Xu Y."/>
            <person name="Jin H."/>
            <person name="Xiao X."/>
            <person name="Hu G."/>
            <person name="Bao F."/>
            <person name="Hu Y."/>
            <person name="Wan P."/>
            <person name="Li L."/>
            <person name="Deng X."/>
            <person name="Kuang T."/>
            <person name="Xiang C."/>
            <person name="Zhu J.K."/>
            <person name="Oliver M.J."/>
            <person name="He Y."/>
        </authorList>
    </citation>
    <scope>NUCLEOTIDE SEQUENCE [LARGE SCALE GENOMIC DNA]</scope>
    <source>
        <strain evidence="2">cv. XS01</strain>
    </source>
</reference>
<dbReference type="Proteomes" id="UP000250235">
    <property type="component" value="Unassembled WGS sequence"/>
</dbReference>
<protein>
    <submittedName>
        <fullName evidence="1">Threonine aspartase</fullName>
    </submittedName>
</protein>
<accession>A0A2Z7CJY3</accession>
<name>A0A2Z7CJY3_9LAMI</name>